<comment type="cofactor">
    <cofactor evidence="6">
        <name>[2Fe-2S] cluster</name>
        <dbReference type="ChEBI" id="CHEBI:190135"/>
    </cofactor>
</comment>
<dbReference type="InterPro" id="IPR006058">
    <property type="entry name" value="2Fe2S_fd_BS"/>
</dbReference>
<feature type="domain" description="4Fe-4S ferredoxin-type" evidence="7">
    <location>
        <begin position="155"/>
        <end position="186"/>
    </location>
</feature>
<dbReference type="OrthoDB" id="9804391at2"/>
<dbReference type="PANTHER" id="PTHR11921">
    <property type="entry name" value="SUCCINATE DEHYDROGENASE IRON-SULFUR PROTEIN"/>
    <property type="match status" value="1"/>
</dbReference>
<dbReference type="SUPFAM" id="SSF46548">
    <property type="entry name" value="alpha-helical ferredoxin"/>
    <property type="match status" value="1"/>
</dbReference>
<dbReference type="InterPro" id="IPR017900">
    <property type="entry name" value="4Fe4S_Fe_S_CS"/>
</dbReference>
<evidence type="ECO:0000256" key="1">
    <source>
        <dbReference type="ARBA" id="ARBA00001927"/>
    </source>
</evidence>
<comment type="cofactor">
    <cofactor evidence="1">
        <name>[3Fe-4S] cluster</name>
        <dbReference type="ChEBI" id="CHEBI:21137"/>
    </cofactor>
</comment>
<name>A0A401FX05_9BACT</name>
<evidence type="ECO:0000259" key="7">
    <source>
        <dbReference type="PROSITE" id="PS51379"/>
    </source>
</evidence>
<dbReference type="Pfam" id="PF13085">
    <property type="entry name" value="Fer2_3"/>
    <property type="match status" value="1"/>
</dbReference>
<dbReference type="InterPro" id="IPR009051">
    <property type="entry name" value="Helical_ferredxn"/>
</dbReference>
<reference evidence="9" key="2">
    <citation type="submission" date="2019-01" db="EMBL/GenBank/DDBJ databases">
        <title>Genome sequence of Desulfonema ishimotonii strain Tokyo 01.</title>
        <authorList>
            <person name="Fukui M."/>
        </authorList>
    </citation>
    <scope>NUCLEOTIDE SEQUENCE [LARGE SCALE GENOMIC DNA]</scope>
    <source>
        <strain evidence="9">Tokyo 01</strain>
    </source>
</reference>
<evidence type="ECO:0000256" key="4">
    <source>
        <dbReference type="ARBA" id="ARBA00023004"/>
    </source>
</evidence>
<reference evidence="9" key="1">
    <citation type="submission" date="2017-11" db="EMBL/GenBank/DDBJ databases">
        <authorList>
            <person name="Watanabe M."/>
            <person name="Kojima H."/>
        </authorList>
    </citation>
    <scope>NUCLEOTIDE SEQUENCE [LARGE SCALE GENOMIC DNA]</scope>
    <source>
        <strain evidence="9">Tokyo 01</strain>
    </source>
</reference>
<dbReference type="GO" id="GO:0051537">
    <property type="term" value="F:2 iron, 2 sulfur cluster binding"/>
    <property type="evidence" value="ECO:0007669"/>
    <property type="project" value="InterPro"/>
</dbReference>
<accession>A0A401FX05</accession>
<dbReference type="PROSITE" id="PS00198">
    <property type="entry name" value="4FE4S_FER_1"/>
    <property type="match status" value="1"/>
</dbReference>
<organism evidence="8 9">
    <name type="scientific">Desulfonema ishimotonii</name>
    <dbReference type="NCBI Taxonomy" id="45657"/>
    <lineage>
        <taxon>Bacteria</taxon>
        <taxon>Pseudomonadati</taxon>
        <taxon>Thermodesulfobacteriota</taxon>
        <taxon>Desulfobacteria</taxon>
        <taxon>Desulfobacterales</taxon>
        <taxon>Desulfococcaceae</taxon>
        <taxon>Desulfonema</taxon>
    </lineage>
</organism>
<dbReference type="NCBIfam" id="NF005746">
    <property type="entry name" value="PRK07570.1"/>
    <property type="match status" value="1"/>
</dbReference>
<dbReference type="Proteomes" id="UP000288096">
    <property type="component" value="Unassembled WGS sequence"/>
</dbReference>
<comment type="similarity">
    <text evidence="2">Belongs to the succinate dehydrogenase/fumarate reductase iron-sulfur protein family.</text>
</comment>
<dbReference type="InterPro" id="IPR012675">
    <property type="entry name" value="Beta-grasp_dom_sf"/>
</dbReference>
<dbReference type="Gene3D" id="1.10.1060.10">
    <property type="entry name" value="Alpha-helical ferredoxin"/>
    <property type="match status" value="1"/>
</dbReference>
<dbReference type="InterPro" id="IPR025192">
    <property type="entry name" value="Succ_DH/fum_Rdtase_N"/>
</dbReference>
<evidence type="ECO:0000256" key="2">
    <source>
        <dbReference type="ARBA" id="ARBA00009433"/>
    </source>
</evidence>
<proteinExistence type="inferred from homology"/>
<dbReference type="GO" id="GO:0009055">
    <property type="term" value="F:electron transfer activity"/>
    <property type="evidence" value="ECO:0007669"/>
    <property type="project" value="InterPro"/>
</dbReference>
<comment type="caution">
    <text evidence="8">The sequence shown here is derived from an EMBL/GenBank/DDBJ whole genome shotgun (WGS) entry which is preliminary data.</text>
</comment>
<dbReference type="GO" id="GO:0046872">
    <property type="term" value="F:metal ion binding"/>
    <property type="evidence" value="ECO:0007669"/>
    <property type="project" value="UniProtKB-KW"/>
</dbReference>
<evidence type="ECO:0000313" key="8">
    <source>
        <dbReference type="EMBL" id="GBC61532.1"/>
    </source>
</evidence>
<dbReference type="GO" id="GO:0022904">
    <property type="term" value="P:respiratory electron transport chain"/>
    <property type="evidence" value="ECO:0007669"/>
    <property type="project" value="TreeGrafter"/>
</dbReference>
<evidence type="ECO:0000256" key="5">
    <source>
        <dbReference type="ARBA" id="ARBA00023014"/>
    </source>
</evidence>
<keyword evidence="9" id="KW-1185">Reference proteome</keyword>
<dbReference type="PANTHER" id="PTHR11921:SF41">
    <property type="entry name" value="SUCCINATE DEHYDROGENASE"/>
    <property type="match status" value="1"/>
</dbReference>
<dbReference type="InterPro" id="IPR050573">
    <property type="entry name" value="SDH/FRD_Iron-Sulfur"/>
</dbReference>
<evidence type="ECO:0000313" key="9">
    <source>
        <dbReference type="Proteomes" id="UP000288096"/>
    </source>
</evidence>
<evidence type="ECO:0000256" key="3">
    <source>
        <dbReference type="ARBA" id="ARBA00022723"/>
    </source>
</evidence>
<dbReference type="Gene3D" id="3.10.20.30">
    <property type="match status" value="1"/>
</dbReference>
<dbReference type="SUPFAM" id="SSF54292">
    <property type="entry name" value="2Fe-2S ferredoxin-like"/>
    <property type="match status" value="1"/>
</dbReference>
<dbReference type="EMBL" id="BEXT01000001">
    <property type="protein sequence ID" value="GBC61532.1"/>
    <property type="molecule type" value="Genomic_DNA"/>
</dbReference>
<evidence type="ECO:0000256" key="6">
    <source>
        <dbReference type="ARBA" id="ARBA00034078"/>
    </source>
</evidence>
<dbReference type="InterPro" id="IPR017896">
    <property type="entry name" value="4Fe4S_Fe-S-bd"/>
</dbReference>
<keyword evidence="3" id="KW-0479">Metal-binding</keyword>
<dbReference type="RefSeq" id="WP_124328813.1">
    <property type="nucleotide sequence ID" value="NZ_BEXT01000001.1"/>
</dbReference>
<dbReference type="PROSITE" id="PS51379">
    <property type="entry name" value="4FE4S_FER_2"/>
    <property type="match status" value="1"/>
</dbReference>
<protein>
    <submittedName>
        <fullName evidence="8">Succinate dehydrogenase/fumarate reductase iron-sulfur subunit</fullName>
    </submittedName>
</protein>
<dbReference type="PROSITE" id="PS00197">
    <property type="entry name" value="2FE2S_FER_1"/>
    <property type="match status" value="1"/>
</dbReference>
<dbReference type="InterPro" id="IPR036010">
    <property type="entry name" value="2Fe-2S_ferredoxin-like_sf"/>
</dbReference>
<keyword evidence="5" id="KW-0411">Iron-sulfur</keyword>
<gene>
    <name evidence="8" type="ORF">DENIS_2494</name>
</gene>
<keyword evidence="4" id="KW-0408">Iron</keyword>
<sequence length="255" mass="27776">MTAKNINLTLRVWRQNGSNDKGRFEKYQASNISTDMSFLEMLDVVNEKLTLEGKEPIAFDNDCREGICGQCGCVVDGHPHGPEKGTTLCQLHMRHFEDGDTIAIEPFRARAFKVLKDLMIDRGAFDKIIQAGGYISVNAGGAPDANALPIPQDVAEKAMDAAQCIGCGACVAACPNAAAMLFMSAKVSHLALLPQGRPEAAKRALSMVRTMDDLGFGNCTNERECEAECPKEISIVNIARMNREFLRASFLSDVM</sequence>
<dbReference type="GO" id="GO:0009060">
    <property type="term" value="P:aerobic respiration"/>
    <property type="evidence" value="ECO:0007669"/>
    <property type="project" value="TreeGrafter"/>
</dbReference>
<dbReference type="Pfam" id="PF12838">
    <property type="entry name" value="Fer4_7"/>
    <property type="match status" value="1"/>
</dbReference>
<dbReference type="AlphaFoldDB" id="A0A401FX05"/>